<evidence type="ECO:0000313" key="2">
    <source>
        <dbReference type="Proteomes" id="UP000472268"/>
    </source>
</evidence>
<name>A0A673SZE5_SURSU</name>
<dbReference type="AlphaFoldDB" id="A0A673SZE5"/>
<protein>
    <submittedName>
        <fullName evidence="1">Uncharacterized protein</fullName>
    </submittedName>
</protein>
<proteinExistence type="predicted"/>
<dbReference type="Proteomes" id="UP000472268">
    <property type="component" value="Chromosome 5"/>
</dbReference>
<accession>A0A673SZE5</accession>
<sequence>MAVGPPMSVFTHPGQQAFRKILSPLLCSLSFLAWILDRTHVQAPVLLKEEVAQCTDALKIIDVQQVETWTQALGLELLHGRPAPRLVPCCEHYVPGELPAQVTHDGEADALVGPGHQRHAGVGRHD</sequence>
<reference evidence="1" key="2">
    <citation type="submission" date="2025-08" db="UniProtKB">
        <authorList>
            <consortium name="Ensembl"/>
        </authorList>
    </citation>
    <scope>IDENTIFICATION</scope>
</reference>
<reference evidence="1" key="3">
    <citation type="submission" date="2025-09" db="UniProtKB">
        <authorList>
            <consortium name="Ensembl"/>
        </authorList>
    </citation>
    <scope>IDENTIFICATION</scope>
</reference>
<reference evidence="1 2" key="1">
    <citation type="submission" date="2019-05" db="EMBL/GenBank/DDBJ databases">
        <title>A Chromosome-scale Meerkat (S. suricatta) Genome Assembly.</title>
        <authorList>
            <person name="Dudchenko O."/>
            <person name="Lieberman Aiden E."/>
            <person name="Tung J."/>
            <person name="Barreiro L.B."/>
            <person name="Clutton-Brock T.H."/>
        </authorList>
    </citation>
    <scope>NUCLEOTIDE SEQUENCE [LARGE SCALE GENOMIC DNA]</scope>
</reference>
<evidence type="ECO:0000313" key="1">
    <source>
        <dbReference type="Ensembl" id="ENSSSUP00005001981.1"/>
    </source>
</evidence>
<dbReference type="Ensembl" id="ENSSSUT00005002306.1">
    <property type="protein sequence ID" value="ENSSSUP00005001981.1"/>
    <property type="gene ID" value="ENSSSUG00005001351.1"/>
</dbReference>
<keyword evidence="2" id="KW-1185">Reference proteome</keyword>
<organism evidence="1 2">
    <name type="scientific">Suricata suricatta</name>
    <name type="common">Meerkat</name>
    <dbReference type="NCBI Taxonomy" id="37032"/>
    <lineage>
        <taxon>Eukaryota</taxon>
        <taxon>Metazoa</taxon>
        <taxon>Chordata</taxon>
        <taxon>Craniata</taxon>
        <taxon>Vertebrata</taxon>
        <taxon>Euteleostomi</taxon>
        <taxon>Mammalia</taxon>
        <taxon>Eutheria</taxon>
        <taxon>Laurasiatheria</taxon>
        <taxon>Carnivora</taxon>
        <taxon>Feliformia</taxon>
        <taxon>Herpestidae</taxon>
        <taxon>Suricata</taxon>
    </lineage>
</organism>